<evidence type="ECO:0000313" key="3">
    <source>
        <dbReference type="EMBL" id="TWI54621.1"/>
    </source>
</evidence>
<dbReference type="PANTHER" id="PTHR21666:SF290">
    <property type="entry name" value="PEPTIDASE M23 DOMAIN PROTEIN"/>
    <property type="match status" value="1"/>
</dbReference>
<dbReference type="Gene3D" id="3.10.350.10">
    <property type="entry name" value="LysM domain"/>
    <property type="match status" value="2"/>
</dbReference>
<proteinExistence type="predicted"/>
<keyword evidence="4" id="KW-1185">Reference proteome</keyword>
<dbReference type="SUPFAM" id="SSF54106">
    <property type="entry name" value="LysM domain"/>
    <property type="match status" value="2"/>
</dbReference>
<dbReference type="GO" id="GO:0004222">
    <property type="term" value="F:metalloendopeptidase activity"/>
    <property type="evidence" value="ECO:0007669"/>
    <property type="project" value="TreeGrafter"/>
</dbReference>
<dbReference type="SUPFAM" id="SSF51261">
    <property type="entry name" value="Duplicated hybrid motif"/>
    <property type="match status" value="1"/>
</dbReference>
<dbReference type="InterPro" id="IPR011055">
    <property type="entry name" value="Dup_hybrid_motif"/>
</dbReference>
<sequence length="320" mass="35327">MLDFVKRVCIALALAAFIGLLFLGTTTTLAAEKNLPNELYESLIWPTVGEVTDTYGTRSGKHYGIDLAAPEGTPVVSIADGTVSRSYYSDSYGHVVFVQHDNGLETVYAHLHQRLAEEGQVLEEGEQLGTVGNTGRSFGNHLHFEVHAGSWNLEKSEAVDPFLVLSNEPEYMYAALGEASPYGQDWRSREVTTVMSSKQEQATIKDSEKLRHDEVEMDNPSEESVEVVVQAGDTLWSIASHFQVSIDKLKEWNYLENDLLSVGSILTIYPSVADYVISEGDTLSAIAKEHEVTVELIMKENDLETDLIVPGQALSINELE</sequence>
<feature type="domain" description="LysM" evidence="2">
    <location>
        <begin position="273"/>
        <end position="316"/>
    </location>
</feature>
<organism evidence="3 4">
    <name type="scientific">Halalkalibacter nanhaiisediminis</name>
    <dbReference type="NCBI Taxonomy" id="688079"/>
    <lineage>
        <taxon>Bacteria</taxon>
        <taxon>Bacillati</taxon>
        <taxon>Bacillota</taxon>
        <taxon>Bacilli</taxon>
        <taxon>Bacillales</taxon>
        <taxon>Bacillaceae</taxon>
        <taxon>Halalkalibacter</taxon>
    </lineage>
</organism>
<dbReference type="OrthoDB" id="9805070at2"/>
<dbReference type="InterPro" id="IPR036779">
    <property type="entry name" value="LysM_dom_sf"/>
</dbReference>
<dbReference type="InterPro" id="IPR018392">
    <property type="entry name" value="LysM"/>
</dbReference>
<dbReference type="EMBL" id="VLKZ01000008">
    <property type="protein sequence ID" value="TWI54621.1"/>
    <property type="molecule type" value="Genomic_DNA"/>
</dbReference>
<dbReference type="CDD" id="cd12797">
    <property type="entry name" value="M23_peptidase"/>
    <property type="match status" value="1"/>
</dbReference>
<dbReference type="PANTHER" id="PTHR21666">
    <property type="entry name" value="PEPTIDASE-RELATED"/>
    <property type="match status" value="1"/>
</dbReference>
<dbReference type="PROSITE" id="PS51782">
    <property type="entry name" value="LYSM"/>
    <property type="match status" value="2"/>
</dbReference>
<keyword evidence="1" id="KW-0732">Signal</keyword>
<protein>
    <submittedName>
        <fullName evidence="3">LysM domain-containing protein</fullName>
    </submittedName>
</protein>
<dbReference type="InterPro" id="IPR050570">
    <property type="entry name" value="Cell_wall_metabolism_enzyme"/>
</dbReference>
<accession>A0A562QCZ4</accession>
<dbReference type="Pfam" id="PF01476">
    <property type="entry name" value="LysM"/>
    <property type="match status" value="2"/>
</dbReference>
<reference evidence="3 4" key="1">
    <citation type="journal article" date="2015" name="Stand. Genomic Sci.">
        <title>Genomic Encyclopedia of Bacterial and Archaeal Type Strains, Phase III: the genomes of soil and plant-associated and newly described type strains.</title>
        <authorList>
            <person name="Whitman W.B."/>
            <person name="Woyke T."/>
            <person name="Klenk H.P."/>
            <person name="Zhou Y."/>
            <person name="Lilburn T.G."/>
            <person name="Beck B.J."/>
            <person name="De Vos P."/>
            <person name="Vandamme P."/>
            <person name="Eisen J.A."/>
            <person name="Garrity G."/>
            <person name="Hugenholtz P."/>
            <person name="Kyrpides N.C."/>
        </authorList>
    </citation>
    <scope>NUCLEOTIDE SEQUENCE [LARGE SCALE GENOMIC DNA]</scope>
    <source>
        <strain evidence="3 4">CGMCC 1.10116</strain>
    </source>
</reference>
<name>A0A562QCZ4_9BACI</name>
<dbReference type="SMART" id="SM00257">
    <property type="entry name" value="LysM"/>
    <property type="match status" value="2"/>
</dbReference>
<evidence type="ECO:0000259" key="2">
    <source>
        <dbReference type="PROSITE" id="PS51782"/>
    </source>
</evidence>
<dbReference type="AlphaFoldDB" id="A0A562QCZ4"/>
<dbReference type="CDD" id="cd00118">
    <property type="entry name" value="LysM"/>
    <property type="match status" value="2"/>
</dbReference>
<feature type="domain" description="LysM" evidence="2">
    <location>
        <begin position="225"/>
        <end position="268"/>
    </location>
</feature>
<comment type="caution">
    <text evidence="3">The sequence shown here is derived from an EMBL/GenBank/DDBJ whole genome shotgun (WGS) entry which is preliminary data.</text>
</comment>
<dbReference type="RefSeq" id="WP_144451092.1">
    <property type="nucleotide sequence ID" value="NZ_VLKZ01000008.1"/>
</dbReference>
<dbReference type="InterPro" id="IPR016047">
    <property type="entry name" value="M23ase_b-sheet_dom"/>
</dbReference>
<evidence type="ECO:0000313" key="4">
    <source>
        <dbReference type="Proteomes" id="UP000315711"/>
    </source>
</evidence>
<evidence type="ECO:0000256" key="1">
    <source>
        <dbReference type="SAM" id="SignalP"/>
    </source>
</evidence>
<dbReference type="Proteomes" id="UP000315711">
    <property type="component" value="Unassembled WGS sequence"/>
</dbReference>
<dbReference type="Gene3D" id="2.70.70.10">
    <property type="entry name" value="Glucose Permease (Domain IIA)"/>
    <property type="match status" value="1"/>
</dbReference>
<feature type="signal peptide" evidence="1">
    <location>
        <begin position="1"/>
        <end position="30"/>
    </location>
</feature>
<dbReference type="Pfam" id="PF01551">
    <property type="entry name" value="Peptidase_M23"/>
    <property type="match status" value="1"/>
</dbReference>
<gene>
    <name evidence="3" type="ORF">IQ10_02843</name>
</gene>
<feature type="chain" id="PRO_5022124413" evidence="1">
    <location>
        <begin position="31"/>
        <end position="320"/>
    </location>
</feature>